<feature type="region of interest" description="Disordered" evidence="1">
    <location>
        <begin position="294"/>
        <end position="345"/>
    </location>
</feature>
<dbReference type="OrthoDB" id="446168at2759"/>
<proteinExistence type="predicted"/>
<dbReference type="Proteomes" id="UP000714618">
    <property type="component" value="Unassembled WGS sequence"/>
</dbReference>
<feature type="region of interest" description="Disordered" evidence="1">
    <location>
        <begin position="614"/>
        <end position="645"/>
    </location>
</feature>
<dbReference type="AlphaFoldDB" id="A0A9N8JS43"/>
<feature type="compositionally biased region" description="Polar residues" evidence="1">
    <location>
        <begin position="294"/>
        <end position="305"/>
    </location>
</feature>
<feature type="compositionally biased region" description="Polar residues" evidence="1">
    <location>
        <begin position="614"/>
        <end position="629"/>
    </location>
</feature>
<comment type="caution">
    <text evidence="2">The sequence shown here is derived from an EMBL/GenBank/DDBJ whole genome shotgun (WGS) entry which is preliminary data.</text>
</comment>
<feature type="region of interest" description="Disordered" evidence="1">
    <location>
        <begin position="456"/>
        <end position="479"/>
    </location>
</feature>
<dbReference type="EMBL" id="CAIJEO010000004">
    <property type="protein sequence ID" value="CAD0090584.1"/>
    <property type="molecule type" value="Genomic_DNA"/>
</dbReference>
<evidence type="ECO:0000313" key="2">
    <source>
        <dbReference type="EMBL" id="CAD0090584.1"/>
    </source>
</evidence>
<feature type="compositionally biased region" description="Polar residues" evidence="1">
    <location>
        <begin position="325"/>
        <end position="341"/>
    </location>
</feature>
<sequence length="847" mass="95193">MDGDDIHTSLQQLRLQLDLMNKRTASVLNKSRQHSTKVTHDSSQVGQLPSVIMADYAQQIKHIGATAEPYFDLSFGKSSDIPRQTSGMPSATVADVGGYFYPNHIQYTHNNQQYISDALTFVGRVNRTLRTKSINNIEIFLRGSALRWFHIGLRIDGSHIFDHGSGEMNIAKFCQSLILLFGVPKSSRPESDNEAARLKVSSMRSGILDDYAFPALENARQQGVDFDFDVVLKKAIKRYNKSSIPASVDPNILKNKDLLEMLVCLRRSEFDQKLDKVLTPQGHYANEVTRAKVTSESIKGPGETSNEVKQDSVSETANELFGDTPSLTTIAASGDPSSSKSDCPEPRIKIITGLPAARDCCGEKVLNPVEHKQKMCQGINFLADEGAEILSDFEEKLAALKKWLHKNHTHEDSDDEIKLLWHRVAYMIWIHEQRILESSEQHFIRSQDSDSEFVYETKKPSRGHQRPFVSNSTTTGRTENPKNQIVRAQEKVCILDNRSEKAAVALNLETPKMLELFKPKVVESIEAADEPYPPAPTAESCPTTPIVPCQVAANPLNSSELDHNIPVSPKTAKKFGLQPGRQLSQQQLLQMQQQMHMQRMAQQQKNTMKMEKTAQTNNCSQNIPHQQSPVLKPQDRSGRSSVDIGRGCHTNVLGSTNVNSSTLSSYEPLEQASTDLSRTRSEQVFAQLPDHLKDRSVRLPHSASAGMNKHTTISNYDTIERLKPPRAFPIHETKKDETERTKNAAEEMLTTTIHDYQHDTSSIDPYSYVSGCTGAKEPLEEYLKHLELGSLDDQDWTHYAQMLKDHAAAVAEEDNHSIKIPHKPFWHEREAMEAAGEIARSQKYRRW</sequence>
<evidence type="ECO:0000256" key="1">
    <source>
        <dbReference type="SAM" id="MobiDB-lite"/>
    </source>
</evidence>
<protein>
    <submittedName>
        <fullName evidence="2">Uncharacterized protein</fullName>
    </submittedName>
</protein>
<feature type="compositionally biased region" description="Polar residues" evidence="1">
    <location>
        <begin position="468"/>
        <end position="479"/>
    </location>
</feature>
<keyword evidence="3" id="KW-1185">Reference proteome</keyword>
<organism evidence="2 3">
    <name type="scientific">Aureobasidium mustum</name>
    <dbReference type="NCBI Taxonomy" id="2773714"/>
    <lineage>
        <taxon>Eukaryota</taxon>
        <taxon>Fungi</taxon>
        <taxon>Dikarya</taxon>
        <taxon>Ascomycota</taxon>
        <taxon>Pezizomycotina</taxon>
        <taxon>Dothideomycetes</taxon>
        <taxon>Dothideomycetidae</taxon>
        <taxon>Dothideales</taxon>
        <taxon>Saccotheciaceae</taxon>
        <taxon>Aureobasidium</taxon>
    </lineage>
</organism>
<accession>A0A9N8JS43</accession>
<reference evidence="2" key="1">
    <citation type="submission" date="2020-06" db="EMBL/GenBank/DDBJ databases">
        <authorList>
            <person name="Onetto C."/>
        </authorList>
    </citation>
    <scope>NUCLEOTIDE SEQUENCE</scope>
</reference>
<name>A0A9N8JS43_9PEZI</name>
<evidence type="ECO:0000313" key="3">
    <source>
        <dbReference type="Proteomes" id="UP000714618"/>
    </source>
</evidence>
<gene>
    <name evidence="2" type="ORF">AWRI4233_LOCUS2772</name>
</gene>